<dbReference type="GO" id="GO:0003677">
    <property type="term" value="F:DNA binding"/>
    <property type="evidence" value="ECO:0007669"/>
    <property type="project" value="InterPro"/>
</dbReference>
<dbReference type="SUPFAM" id="SSF46689">
    <property type="entry name" value="Homeodomain-like"/>
    <property type="match status" value="1"/>
</dbReference>
<dbReference type="GO" id="GO:0004803">
    <property type="term" value="F:transposase activity"/>
    <property type="evidence" value="ECO:0007669"/>
    <property type="project" value="InterPro"/>
</dbReference>
<evidence type="ECO:0008006" key="3">
    <source>
        <dbReference type="Google" id="ProtNLM"/>
    </source>
</evidence>
<dbReference type="InterPro" id="IPR002514">
    <property type="entry name" value="Transposase_8"/>
</dbReference>
<sequence length="112" mass="12234">MNEAKNKTRRRHSAELKQQILAECAQPGASVARVALSHGINANVVHKWRRLAHAPSADVQVPSFVPVTLPAPSCAPAPDIRIELRRGATSISLTWPVCAAEHCAAWMRELLK</sequence>
<comment type="caution">
    <text evidence="1">The sequence shown here is derived from an EMBL/GenBank/DDBJ whole genome shotgun (WGS) entry which is preliminary data.</text>
</comment>
<protein>
    <recommendedName>
        <fullName evidence="3">Transposase</fullName>
    </recommendedName>
</protein>
<organism evidence="1 2">
    <name type="scientific">Variovorax paradoxus</name>
    <dbReference type="NCBI Taxonomy" id="34073"/>
    <lineage>
        <taxon>Bacteria</taxon>
        <taxon>Pseudomonadati</taxon>
        <taxon>Pseudomonadota</taxon>
        <taxon>Betaproteobacteria</taxon>
        <taxon>Burkholderiales</taxon>
        <taxon>Comamonadaceae</taxon>
        <taxon>Variovorax</taxon>
    </lineage>
</organism>
<evidence type="ECO:0000313" key="1">
    <source>
        <dbReference type="EMBL" id="PZQ72474.1"/>
    </source>
</evidence>
<evidence type="ECO:0000313" key="2">
    <source>
        <dbReference type="Proteomes" id="UP000249135"/>
    </source>
</evidence>
<reference evidence="1 2" key="1">
    <citation type="submission" date="2017-08" db="EMBL/GenBank/DDBJ databases">
        <title>Infants hospitalized years apart are colonized by the same room-sourced microbial strains.</title>
        <authorList>
            <person name="Brooks B."/>
            <person name="Olm M.R."/>
            <person name="Firek B.A."/>
            <person name="Baker R."/>
            <person name="Thomas B.C."/>
            <person name="Morowitz M.J."/>
            <person name="Banfield J.F."/>
        </authorList>
    </citation>
    <scope>NUCLEOTIDE SEQUENCE [LARGE SCALE GENOMIC DNA]</scope>
    <source>
        <strain evidence="1">S2_005_003_R2_41</strain>
    </source>
</reference>
<dbReference type="EMBL" id="QFPP01000219">
    <property type="protein sequence ID" value="PZQ72474.1"/>
    <property type="molecule type" value="Genomic_DNA"/>
</dbReference>
<dbReference type="Pfam" id="PF01527">
    <property type="entry name" value="HTH_Tnp_1"/>
    <property type="match status" value="1"/>
</dbReference>
<proteinExistence type="predicted"/>
<dbReference type="InterPro" id="IPR009057">
    <property type="entry name" value="Homeodomain-like_sf"/>
</dbReference>
<dbReference type="GO" id="GO:0006313">
    <property type="term" value="P:DNA transposition"/>
    <property type="evidence" value="ECO:0007669"/>
    <property type="project" value="InterPro"/>
</dbReference>
<accession>A0A2W5Q5K2</accession>
<gene>
    <name evidence="1" type="ORF">DI563_16420</name>
</gene>
<dbReference type="Proteomes" id="UP000249135">
    <property type="component" value="Unassembled WGS sequence"/>
</dbReference>
<dbReference type="NCBIfam" id="NF047595">
    <property type="entry name" value="IS66_ISRel24_TnpA"/>
    <property type="match status" value="1"/>
</dbReference>
<name>A0A2W5Q5K2_VARPD</name>
<dbReference type="AlphaFoldDB" id="A0A2W5Q5K2"/>